<dbReference type="RefSeq" id="WP_284216638.1">
    <property type="nucleotide sequence ID" value="NZ_BSOT01000005.1"/>
</dbReference>
<evidence type="ECO:0000313" key="4">
    <source>
        <dbReference type="EMBL" id="GLR70336.1"/>
    </source>
</evidence>
<keyword evidence="3" id="KW-0175">Coiled coil</keyword>
<dbReference type="PROSITE" id="PS51257">
    <property type="entry name" value="PROKAR_LIPOPROTEIN"/>
    <property type="match status" value="1"/>
</dbReference>
<proteinExistence type="predicted"/>
<feature type="coiled-coil region" evidence="3">
    <location>
        <begin position="126"/>
        <end position="154"/>
    </location>
</feature>
<dbReference type="Proteomes" id="UP001156601">
    <property type="component" value="Unassembled WGS sequence"/>
</dbReference>
<evidence type="ECO:0000313" key="5">
    <source>
        <dbReference type="Proteomes" id="UP001156601"/>
    </source>
</evidence>
<dbReference type="EMBL" id="BSOT01000005">
    <property type="protein sequence ID" value="GLR70336.1"/>
    <property type="molecule type" value="Genomic_DNA"/>
</dbReference>
<protein>
    <recommendedName>
        <fullName evidence="1">Type IV secretion system putative lipoprotein virB7</fullName>
    </recommendedName>
</protein>
<dbReference type="InterPro" id="IPR016875">
    <property type="entry name" value="UCP028200"/>
</dbReference>
<evidence type="ECO:0000256" key="3">
    <source>
        <dbReference type="SAM" id="Coils"/>
    </source>
</evidence>
<reference evidence="4" key="1">
    <citation type="journal article" date="2014" name="Int. J. Syst. Evol. Microbiol.">
        <title>Complete genome sequence of Corynebacterium casei LMG S-19264T (=DSM 44701T), isolated from a smear-ripened cheese.</title>
        <authorList>
            <consortium name="US DOE Joint Genome Institute (JGI-PGF)"/>
            <person name="Walter F."/>
            <person name="Albersmeier A."/>
            <person name="Kalinowski J."/>
            <person name="Ruckert C."/>
        </authorList>
    </citation>
    <scope>NUCLEOTIDE SEQUENCE</scope>
    <source>
        <strain evidence="4">NBRC 110023</strain>
    </source>
</reference>
<dbReference type="Pfam" id="PF08139">
    <property type="entry name" value="LPAM_1"/>
    <property type="match status" value="1"/>
</dbReference>
<name>A0AA37WGP2_9ALTE</name>
<dbReference type="PIRSF" id="PIRSF028200">
    <property type="entry name" value="UCP028200"/>
    <property type="match status" value="1"/>
</dbReference>
<dbReference type="InterPro" id="IPR012640">
    <property type="entry name" value="Membr_lipoprot_lipid_attach_CS"/>
</dbReference>
<keyword evidence="2" id="KW-0732">Signal</keyword>
<keyword evidence="5" id="KW-1185">Reference proteome</keyword>
<gene>
    <name evidence="4" type="ORF">GCM10007852_12440</name>
</gene>
<evidence type="ECO:0000256" key="2">
    <source>
        <dbReference type="ARBA" id="ARBA00022729"/>
    </source>
</evidence>
<accession>A0AA37WGP2</accession>
<dbReference type="AlphaFoldDB" id="A0AA37WGP2"/>
<dbReference type="Pfam" id="PF19795">
    <property type="entry name" value="DUF6279"/>
    <property type="match status" value="1"/>
</dbReference>
<reference evidence="4" key="2">
    <citation type="submission" date="2023-01" db="EMBL/GenBank/DDBJ databases">
        <title>Draft genome sequence of Agaribacter marinus strain NBRC 110023.</title>
        <authorList>
            <person name="Sun Q."/>
            <person name="Mori K."/>
        </authorList>
    </citation>
    <scope>NUCLEOTIDE SEQUENCE</scope>
    <source>
        <strain evidence="4">NBRC 110023</strain>
    </source>
</reference>
<sequence>MKKILMVLLSVFMLAGCSTKFTYKNFDWLIYWYLDDYIEFTDEQEATFDKHLHNWLIWHKSTEMPKYLAHLDEVIADLGSQQMSFERILYHRHKARAHWERIRAHISSDLVDMAMSLNDKQVDEFFIALAEKLEEEQEELADELAKTASRQQNNWFKAFKDDASDWIGRLNDEQKQFVKNSYSSFLPSRQLWLDYYKDYQAVLKQAFLGRQNEAVFKAELYELINNPEQYRSEALVDVFEKNAHAKVSMLLTVLTLSSEKQQNKLVKEIGEYRQDVIDLIEWEVK</sequence>
<comment type="caution">
    <text evidence="4">The sequence shown here is derived from an EMBL/GenBank/DDBJ whole genome shotgun (WGS) entry which is preliminary data.</text>
</comment>
<evidence type="ECO:0000256" key="1">
    <source>
        <dbReference type="ARBA" id="ARBA00017922"/>
    </source>
</evidence>
<organism evidence="4 5">
    <name type="scientific">Agaribacter marinus</name>
    <dbReference type="NCBI Taxonomy" id="1431249"/>
    <lineage>
        <taxon>Bacteria</taxon>
        <taxon>Pseudomonadati</taxon>
        <taxon>Pseudomonadota</taxon>
        <taxon>Gammaproteobacteria</taxon>
        <taxon>Alteromonadales</taxon>
        <taxon>Alteromonadaceae</taxon>
        <taxon>Agaribacter</taxon>
    </lineage>
</organism>